<keyword evidence="2" id="KW-0808">Transferase</keyword>
<gene>
    <name evidence="2" type="ORF">SAMN06265367_108186</name>
</gene>
<dbReference type="InterPro" id="IPR007235">
    <property type="entry name" value="Glyco_trans_28_C"/>
</dbReference>
<dbReference type="GO" id="GO:0016740">
    <property type="term" value="F:transferase activity"/>
    <property type="evidence" value="ECO:0007669"/>
    <property type="project" value="UniProtKB-KW"/>
</dbReference>
<organism evidence="2 3">
    <name type="scientific">Algoriphagus winogradskyi</name>
    <dbReference type="NCBI Taxonomy" id="237017"/>
    <lineage>
        <taxon>Bacteria</taxon>
        <taxon>Pseudomonadati</taxon>
        <taxon>Bacteroidota</taxon>
        <taxon>Cytophagia</taxon>
        <taxon>Cytophagales</taxon>
        <taxon>Cyclobacteriaceae</taxon>
        <taxon>Algoriphagus</taxon>
    </lineage>
</organism>
<dbReference type="RefSeq" id="WP_283414437.1">
    <property type="nucleotide sequence ID" value="NZ_FXUA01000008.1"/>
</dbReference>
<dbReference type="EMBL" id="FXUA01000008">
    <property type="protein sequence ID" value="SMP33416.1"/>
    <property type="molecule type" value="Genomic_DNA"/>
</dbReference>
<accession>A0ABY1PG48</accession>
<dbReference type="SUPFAM" id="SSF53756">
    <property type="entry name" value="UDP-Glycosyltransferase/glycogen phosphorylase"/>
    <property type="match status" value="1"/>
</dbReference>
<name>A0ABY1PG48_9BACT</name>
<evidence type="ECO:0000313" key="3">
    <source>
        <dbReference type="Proteomes" id="UP001157915"/>
    </source>
</evidence>
<proteinExistence type="predicted"/>
<evidence type="ECO:0000259" key="1">
    <source>
        <dbReference type="Pfam" id="PF04101"/>
    </source>
</evidence>
<keyword evidence="3" id="KW-1185">Reference proteome</keyword>
<protein>
    <submittedName>
        <fullName evidence="2">UDP-N-acetylglucosamine transferase subunit ALG13</fullName>
    </submittedName>
</protein>
<feature type="domain" description="Glycosyl transferase family 28 C-terminal" evidence="1">
    <location>
        <begin position="52"/>
        <end position="132"/>
    </location>
</feature>
<sequence length="162" mass="17984">MIFLTIGTQEPFDRLFQALEQIAQRINLDIVAQNSPNSAFTSNLMEMNSFMAPEEFERSFDLADLVIAHAGMGTIISGLVKGKPLIVFPRHKSLGEHRSDHQQATAKYFGEIGYINVANSVDELEELIKRFISGELLGISKPIGNYASDSLIKALKNEILSK</sequence>
<evidence type="ECO:0000313" key="2">
    <source>
        <dbReference type="EMBL" id="SMP33416.1"/>
    </source>
</evidence>
<dbReference type="Proteomes" id="UP001157915">
    <property type="component" value="Unassembled WGS sequence"/>
</dbReference>
<dbReference type="Pfam" id="PF04101">
    <property type="entry name" value="Glyco_tran_28_C"/>
    <property type="match status" value="1"/>
</dbReference>
<comment type="caution">
    <text evidence="2">The sequence shown here is derived from an EMBL/GenBank/DDBJ whole genome shotgun (WGS) entry which is preliminary data.</text>
</comment>
<reference evidence="2 3" key="1">
    <citation type="submission" date="2017-05" db="EMBL/GenBank/DDBJ databases">
        <authorList>
            <person name="Varghese N."/>
            <person name="Submissions S."/>
        </authorList>
    </citation>
    <scope>NUCLEOTIDE SEQUENCE [LARGE SCALE GENOMIC DNA]</scope>
    <source>
        <strain evidence="2 3">DSM 15360</strain>
    </source>
</reference>
<dbReference type="Gene3D" id="3.40.50.2000">
    <property type="entry name" value="Glycogen Phosphorylase B"/>
    <property type="match status" value="1"/>
</dbReference>